<dbReference type="EMBL" id="JBCGBO010000024">
    <property type="protein sequence ID" value="KAK9180819.1"/>
    <property type="molecule type" value="Genomic_DNA"/>
</dbReference>
<accession>A0AAP0LM33</accession>
<reference evidence="2 3" key="1">
    <citation type="submission" date="2024-05" db="EMBL/GenBank/DDBJ databases">
        <title>Haplotype-resolved chromosome-level genome assembly of Huyou (Citrus changshanensis).</title>
        <authorList>
            <person name="Miao C."/>
            <person name="Chen W."/>
            <person name="Wu Y."/>
            <person name="Wang L."/>
            <person name="Zhao S."/>
            <person name="Grierson D."/>
            <person name="Xu C."/>
            <person name="Chen K."/>
        </authorList>
    </citation>
    <scope>NUCLEOTIDE SEQUENCE [LARGE SCALE GENOMIC DNA]</scope>
    <source>
        <strain evidence="2">01-14</strain>
        <tissue evidence="2">Leaf</tissue>
    </source>
</reference>
<protein>
    <submittedName>
        <fullName evidence="2">Uncharacterized protein</fullName>
    </submittedName>
</protein>
<organism evidence="2 3">
    <name type="scientific">Citrus x changshan-huyou</name>
    <dbReference type="NCBI Taxonomy" id="2935761"/>
    <lineage>
        <taxon>Eukaryota</taxon>
        <taxon>Viridiplantae</taxon>
        <taxon>Streptophyta</taxon>
        <taxon>Embryophyta</taxon>
        <taxon>Tracheophyta</taxon>
        <taxon>Spermatophyta</taxon>
        <taxon>Magnoliopsida</taxon>
        <taxon>eudicotyledons</taxon>
        <taxon>Gunneridae</taxon>
        <taxon>Pentapetalae</taxon>
        <taxon>rosids</taxon>
        <taxon>malvids</taxon>
        <taxon>Sapindales</taxon>
        <taxon>Rutaceae</taxon>
        <taxon>Aurantioideae</taxon>
        <taxon>Citrus</taxon>
    </lineage>
</organism>
<feature type="coiled-coil region" evidence="1">
    <location>
        <begin position="36"/>
        <end position="63"/>
    </location>
</feature>
<keyword evidence="1" id="KW-0175">Coiled coil</keyword>
<comment type="caution">
    <text evidence="2">The sequence shown here is derived from an EMBL/GenBank/DDBJ whole genome shotgun (WGS) entry which is preliminary data.</text>
</comment>
<evidence type="ECO:0000313" key="3">
    <source>
        <dbReference type="Proteomes" id="UP001428341"/>
    </source>
</evidence>
<gene>
    <name evidence="2" type="ORF">WN944_023954</name>
</gene>
<name>A0AAP0LM33_9ROSI</name>
<evidence type="ECO:0000256" key="1">
    <source>
        <dbReference type="SAM" id="Coils"/>
    </source>
</evidence>
<dbReference type="AlphaFoldDB" id="A0AAP0LM33"/>
<keyword evidence="3" id="KW-1185">Reference proteome</keyword>
<proteinExistence type="predicted"/>
<evidence type="ECO:0000313" key="2">
    <source>
        <dbReference type="EMBL" id="KAK9180819.1"/>
    </source>
</evidence>
<sequence>MTYIEERLLKSGLVEERSLSKGTSTSPDLSVPWCTALVMLLKRQKLKAEKKELEEELSFENLEGGPQSRDLYLELFMVQKDILALTKKGEASKKGDGGRS</sequence>
<dbReference type="Proteomes" id="UP001428341">
    <property type="component" value="Unassembled WGS sequence"/>
</dbReference>